<accession>A0A420IZU0</accession>
<dbReference type="Proteomes" id="UP000285326">
    <property type="component" value="Unassembled WGS sequence"/>
</dbReference>
<sequence length="154" mass="17824">MAETDKSIFGANVDNKNYKMEQLAIRLKGTSTSPRHIDLLDPDTWEEYKEHEEDLFLLLKEEFANCSPDMFGKINCPFKKIIRDYFHNNGARRQQLLVLQSFTCLMLKSFQNGLENRAIYARSTILITAVKLSPTINSPPVKTRTIPLHKYTEI</sequence>
<name>A0A420IZU0_9PEZI</name>
<gene>
    <name evidence="1" type="ORF">GcM1_197024</name>
</gene>
<dbReference type="EMBL" id="MCBS01019731">
    <property type="protein sequence ID" value="RKF80025.1"/>
    <property type="molecule type" value="Genomic_DNA"/>
</dbReference>
<proteinExistence type="predicted"/>
<dbReference type="AlphaFoldDB" id="A0A420IZU0"/>
<evidence type="ECO:0000313" key="2">
    <source>
        <dbReference type="Proteomes" id="UP000285326"/>
    </source>
</evidence>
<protein>
    <submittedName>
        <fullName evidence="1">Uncharacterized protein</fullName>
    </submittedName>
</protein>
<evidence type="ECO:0000313" key="1">
    <source>
        <dbReference type="EMBL" id="RKF80025.1"/>
    </source>
</evidence>
<reference evidence="1 2" key="1">
    <citation type="journal article" date="2018" name="BMC Genomics">
        <title>Comparative genome analyses reveal sequence features reflecting distinct modes of host-adaptation between dicot and monocot powdery mildew.</title>
        <authorList>
            <person name="Wu Y."/>
            <person name="Ma X."/>
            <person name="Pan Z."/>
            <person name="Kale S.D."/>
            <person name="Song Y."/>
            <person name="King H."/>
            <person name="Zhang Q."/>
            <person name="Presley C."/>
            <person name="Deng X."/>
            <person name="Wei C.I."/>
            <person name="Xiao S."/>
        </authorList>
    </citation>
    <scope>NUCLEOTIDE SEQUENCE [LARGE SCALE GENOMIC DNA]</scope>
    <source>
        <strain evidence="1">UMSG1</strain>
    </source>
</reference>
<organism evidence="1 2">
    <name type="scientific">Golovinomyces cichoracearum</name>
    <dbReference type="NCBI Taxonomy" id="62708"/>
    <lineage>
        <taxon>Eukaryota</taxon>
        <taxon>Fungi</taxon>
        <taxon>Dikarya</taxon>
        <taxon>Ascomycota</taxon>
        <taxon>Pezizomycotina</taxon>
        <taxon>Leotiomycetes</taxon>
        <taxon>Erysiphales</taxon>
        <taxon>Erysiphaceae</taxon>
        <taxon>Golovinomyces</taxon>
    </lineage>
</organism>
<comment type="caution">
    <text evidence="1">The sequence shown here is derived from an EMBL/GenBank/DDBJ whole genome shotgun (WGS) entry which is preliminary data.</text>
</comment>